<protein>
    <submittedName>
        <fullName evidence="1">Uncharacterized protein</fullName>
    </submittedName>
</protein>
<dbReference type="Proteomes" id="UP000004528">
    <property type="component" value="Unassembled WGS sequence"/>
</dbReference>
<dbReference type="RefSeq" id="WP_002829050.1">
    <property type="nucleotide sequence ID" value="NZ_GG697136.1"/>
</dbReference>
<dbReference type="OrthoDB" id="2146807at2"/>
<sequence>MGIKRIELYDFSDHAVEQMESRFKTKRSGWKNWLINFNENAELTRNQKDGCQLWTSGEVGMVINPAQKVIVTVMHVFGNDFPDRLRKDLDGVAEDLHKEADTDLLEQAKVIGTHLNYGKLTVDDVKDTTEMLDNVWADYVAYTDGLTALTSYAE</sequence>
<keyword evidence="2" id="KW-1185">Reference proteome</keyword>
<dbReference type="AlphaFoldDB" id="C5R833"/>
<proteinExistence type="predicted"/>
<evidence type="ECO:0000313" key="2">
    <source>
        <dbReference type="Proteomes" id="UP000004528"/>
    </source>
</evidence>
<comment type="caution">
    <text evidence="1">The sequence shown here is derived from an EMBL/GenBank/DDBJ whole genome shotgun (WGS) entry which is preliminary data.</text>
</comment>
<name>C5R833_WEIPA</name>
<reference evidence="1 2" key="1">
    <citation type="submission" date="2009-04" db="EMBL/GenBank/DDBJ databases">
        <authorList>
            <person name="Qin X."/>
            <person name="Bachman B."/>
            <person name="Battles P."/>
            <person name="Bell A."/>
            <person name="Bess C."/>
            <person name="Bickham C."/>
            <person name="Chaboub L."/>
            <person name="Chen D."/>
            <person name="Coyle M."/>
            <person name="Deiros D.R."/>
            <person name="Dinh H."/>
            <person name="Forbes L."/>
            <person name="Fowler G."/>
            <person name="Francisco L."/>
            <person name="Fu Q."/>
            <person name="Gubbala S."/>
            <person name="Hale W."/>
            <person name="Han Y."/>
            <person name="Hemphill L."/>
            <person name="Highlander S.K."/>
            <person name="Hirani K."/>
            <person name="Hogues M."/>
            <person name="Jackson L."/>
            <person name="Jakkamsetti A."/>
            <person name="Javaid M."/>
            <person name="Jiang H."/>
            <person name="Korchina V."/>
            <person name="Kovar C."/>
            <person name="Lara F."/>
            <person name="Lee S."/>
            <person name="Mata R."/>
            <person name="Mathew T."/>
            <person name="Moen C."/>
            <person name="Morales K."/>
            <person name="Munidasa M."/>
            <person name="Nazareth L."/>
            <person name="Ngo R."/>
            <person name="Nguyen L."/>
            <person name="Okwuonu G."/>
            <person name="Ongeri F."/>
            <person name="Patil S."/>
            <person name="Petrosino J."/>
            <person name="Pham C."/>
            <person name="Pham P."/>
            <person name="Pu L.-L."/>
            <person name="Puazo M."/>
            <person name="Raj R."/>
            <person name="Reid J."/>
            <person name="Rouhana J."/>
            <person name="Saada N."/>
            <person name="Shang Y."/>
            <person name="Simmons D."/>
            <person name="Thornton R."/>
            <person name="Warren J."/>
            <person name="Weissenberger G."/>
            <person name="Zhang J."/>
            <person name="Zhang L."/>
            <person name="Zhou C."/>
            <person name="Zhu D."/>
            <person name="Muzny D."/>
            <person name="Worley K."/>
            <person name="Gibbs R."/>
        </authorList>
    </citation>
    <scope>NUCLEOTIDE SEQUENCE [LARGE SCALE GENOMIC DNA]</scope>
    <source>
        <strain evidence="1 2">ATCC 33313</strain>
    </source>
</reference>
<organism evidence="1 2">
    <name type="scientific">Weissella paramesenteroides ATCC 33313</name>
    <dbReference type="NCBI Taxonomy" id="585506"/>
    <lineage>
        <taxon>Bacteria</taxon>
        <taxon>Bacillati</taxon>
        <taxon>Bacillota</taxon>
        <taxon>Bacilli</taxon>
        <taxon>Lactobacillales</taxon>
        <taxon>Lactobacillaceae</taxon>
        <taxon>Weissella</taxon>
    </lineage>
</organism>
<evidence type="ECO:0000313" key="1">
    <source>
        <dbReference type="EMBL" id="EER75617.1"/>
    </source>
</evidence>
<accession>C5R833</accession>
<gene>
    <name evidence="1" type="ORF">HMPREF0877_0128</name>
</gene>
<dbReference type="HOGENOM" id="CLU_1703522_0_0_9"/>
<dbReference type="STRING" id="585506.HMPREF0877_0128"/>
<dbReference type="EMBL" id="ACKU01000004">
    <property type="protein sequence ID" value="EER75617.1"/>
    <property type="molecule type" value="Genomic_DNA"/>
</dbReference>